<dbReference type="GO" id="GO:0008474">
    <property type="term" value="F:palmitoyl-(protein) hydrolase activity"/>
    <property type="evidence" value="ECO:0007669"/>
    <property type="project" value="TreeGrafter"/>
</dbReference>
<dbReference type="PANTHER" id="PTHR12277">
    <property type="entry name" value="ALPHA/BETA HYDROLASE DOMAIN-CONTAINING PROTEIN"/>
    <property type="match status" value="1"/>
</dbReference>
<evidence type="ECO:0000313" key="4">
    <source>
        <dbReference type="Proteomes" id="UP000267027"/>
    </source>
</evidence>
<dbReference type="EMBL" id="UYYA01004773">
    <property type="protein sequence ID" value="VDM63310.1"/>
    <property type="molecule type" value="Genomic_DNA"/>
</dbReference>
<evidence type="ECO:0000259" key="2">
    <source>
        <dbReference type="Pfam" id="PF00561"/>
    </source>
</evidence>
<evidence type="ECO:0000256" key="1">
    <source>
        <dbReference type="SAM" id="MobiDB-lite"/>
    </source>
</evidence>
<dbReference type="WBParaSite" id="ACOC_0001172401-mRNA-1">
    <property type="protein sequence ID" value="ACOC_0001172401-mRNA-1"/>
    <property type="gene ID" value="ACOC_0001172401"/>
</dbReference>
<proteinExistence type="predicted"/>
<gene>
    <name evidence="3" type="ORF">ACOC_LOCUS11725</name>
</gene>
<dbReference type="Gene3D" id="3.40.50.1820">
    <property type="entry name" value="alpha/beta hydrolase"/>
    <property type="match status" value="1"/>
</dbReference>
<reference evidence="5" key="1">
    <citation type="submission" date="2016-04" db="UniProtKB">
        <authorList>
            <consortium name="WormBaseParasite"/>
        </authorList>
    </citation>
    <scope>IDENTIFICATION</scope>
</reference>
<dbReference type="AlphaFoldDB" id="A0A158PLS2"/>
<feature type="compositionally biased region" description="Polar residues" evidence="1">
    <location>
        <begin position="248"/>
        <end position="261"/>
    </location>
</feature>
<accession>A0A158PLS2</accession>
<evidence type="ECO:0000313" key="3">
    <source>
        <dbReference type="EMBL" id="VDM63310.1"/>
    </source>
</evidence>
<dbReference type="OMA" id="MCKSLAY"/>
<dbReference type="OrthoDB" id="446723at2759"/>
<feature type="region of interest" description="Disordered" evidence="1">
    <location>
        <begin position="246"/>
        <end position="269"/>
    </location>
</feature>
<sequence>MCCYLLCPPTPNSITRKMAFHPPRKGKNYTIHLAEDPNEQIDNASKVVIFCQPNASDLGEYLQPCCANIPLMAELFDTDVYAFDYSGYGYSSGKPSEANIYADIRAVYEFVRKSRPDKKIVLLGFSLGTATVSDMAASRPEGLAGVVLVAPFTSGLRLIGDQPEKPTTCTLDRFNTYDKVGRIAVPLLVCHGNQDETIEVEHGLELARRARRAVPPLIIDGANHITIFNGKYMQTFTRIRRFLDEETNQSQESETNTNIRESAQEKVIM</sequence>
<dbReference type="InterPro" id="IPR029058">
    <property type="entry name" value="AB_hydrolase_fold"/>
</dbReference>
<feature type="domain" description="AB hydrolase-1" evidence="2">
    <location>
        <begin position="68"/>
        <end position="151"/>
    </location>
</feature>
<dbReference type="STRING" id="334426.A0A158PLS2"/>
<dbReference type="Pfam" id="PF00561">
    <property type="entry name" value="Abhydrolase_1"/>
    <property type="match status" value="1"/>
</dbReference>
<organism evidence="5">
    <name type="scientific">Angiostrongylus costaricensis</name>
    <name type="common">Nematode worm</name>
    <dbReference type="NCBI Taxonomy" id="334426"/>
    <lineage>
        <taxon>Eukaryota</taxon>
        <taxon>Metazoa</taxon>
        <taxon>Ecdysozoa</taxon>
        <taxon>Nematoda</taxon>
        <taxon>Chromadorea</taxon>
        <taxon>Rhabditida</taxon>
        <taxon>Rhabditina</taxon>
        <taxon>Rhabditomorpha</taxon>
        <taxon>Strongyloidea</taxon>
        <taxon>Metastrongylidae</taxon>
        <taxon>Angiostrongylus</taxon>
    </lineage>
</organism>
<dbReference type="GO" id="GO:0005886">
    <property type="term" value="C:plasma membrane"/>
    <property type="evidence" value="ECO:0007669"/>
    <property type="project" value="TreeGrafter"/>
</dbReference>
<dbReference type="PANTHER" id="PTHR12277:SF39">
    <property type="entry name" value="SERINE AMINOPEPTIDASE S33 DOMAIN-CONTAINING PROTEIN"/>
    <property type="match status" value="1"/>
</dbReference>
<dbReference type="InterPro" id="IPR000073">
    <property type="entry name" value="AB_hydrolase_1"/>
</dbReference>
<evidence type="ECO:0000313" key="5">
    <source>
        <dbReference type="WBParaSite" id="ACOC_0001172401-mRNA-1"/>
    </source>
</evidence>
<reference evidence="3 4" key="2">
    <citation type="submission" date="2018-11" db="EMBL/GenBank/DDBJ databases">
        <authorList>
            <consortium name="Pathogen Informatics"/>
        </authorList>
    </citation>
    <scope>NUCLEOTIDE SEQUENCE [LARGE SCALE GENOMIC DNA]</scope>
    <source>
        <strain evidence="3 4">Costa Rica</strain>
    </source>
</reference>
<dbReference type="GO" id="GO:0010008">
    <property type="term" value="C:endosome membrane"/>
    <property type="evidence" value="ECO:0007669"/>
    <property type="project" value="TreeGrafter"/>
</dbReference>
<dbReference type="SUPFAM" id="SSF53474">
    <property type="entry name" value="alpha/beta-Hydrolases"/>
    <property type="match status" value="1"/>
</dbReference>
<keyword evidence="4" id="KW-1185">Reference proteome</keyword>
<name>A0A158PLS2_ANGCS</name>
<protein>
    <submittedName>
        <fullName evidence="5">AB hydrolase-1 domain-containing protein</fullName>
    </submittedName>
</protein>
<dbReference type="Proteomes" id="UP000267027">
    <property type="component" value="Unassembled WGS sequence"/>
</dbReference>